<dbReference type="GO" id="GO:0008239">
    <property type="term" value="F:dipeptidyl-peptidase activity"/>
    <property type="evidence" value="ECO:0007669"/>
    <property type="project" value="TreeGrafter"/>
</dbReference>
<name>A0AA39F2T3_MICHY</name>
<keyword evidence="5" id="KW-0645">Protease</keyword>
<keyword evidence="18" id="KW-0472">Membrane</keyword>
<evidence type="ECO:0000256" key="11">
    <source>
        <dbReference type="ARBA" id="ARBA00023228"/>
    </source>
</evidence>
<dbReference type="Gene3D" id="1.20.120.980">
    <property type="entry name" value="Serine carboxypeptidase S28, SKS domain"/>
    <property type="match status" value="1"/>
</dbReference>
<dbReference type="Proteomes" id="UP001168972">
    <property type="component" value="Unassembled WGS sequence"/>
</dbReference>
<keyword evidence="18" id="KW-0812">Transmembrane</keyword>
<dbReference type="Pfam" id="PF05577">
    <property type="entry name" value="Peptidase_S28"/>
    <property type="match status" value="1"/>
</dbReference>
<comment type="subunit">
    <text evidence="3">Homodimer.</text>
</comment>
<keyword evidence="18" id="KW-1133">Transmembrane helix</keyword>
<keyword evidence="9" id="KW-1015">Disulfide bond</keyword>
<proteinExistence type="inferred from homology"/>
<evidence type="ECO:0000256" key="12">
    <source>
        <dbReference type="ARBA" id="ARBA00052013"/>
    </source>
</evidence>
<dbReference type="EMBL" id="JAQQBR010001834">
    <property type="protein sequence ID" value="KAK0161866.1"/>
    <property type="molecule type" value="Genomic_DNA"/>
</dbReference>
<evidence type="ECO:0000256" key="14">
    <source>
        <dbReference type="ARBA" id="ARBA00066456"/>
    </source>
</evidence>
<evidence type="ECO:0000256" key="4">
    <source>
        <dbReference type="ARBA" id="ARBA00022645"/>
    </source>
</evidence>
<evidence type="ECO:0000313" key="20">
    <source>
        <dbReference type="Proteomes" id="UP001168972"/>
    </source>
</evidence>
<dbReference type="PANTHER" id="PTHR11010">
    <property type="entry name" value="PROTEASE S28 PRO-X CARBOXYPEPTIDASE-RELATED"/>
    <property type="match status" value="1"/>
</dbReference>
<evidence type="ECO:0000256" key="9">
    <source>
        <dbReference type="ARBA" id="ARBA00023157"/>
    </source>
</evidence>
<evidence type="ECO:0000256" key="8">
    <source>
        <dbReference type="ARBA" id="ARBA00023145"/>
    </source>
</evidence>
<keyword evidence="7" id="KW-0378">Hydrolase</keyword>
<evidence type="ECO:0000256" key="15">
    <source>
        <dbReference type="ARBA" id="ARBA00073691"/>
    </source>
</evidence>
<evidence type="ECO:0000256" key="16">
    <source>
        <dbReference type="ARBA" id="ARBA00076475"/>
    </source>
</evidence>
<evidence type="ECO:0000256" key="3">
    <source>
        <dbReference type="ARBA" id="ARBA00011738"/>
    </source>
</evidence>
<evidence type="ECO:0000256" key="5">
    <source>
        <dbReference type="ARBA" id="ARBA00022670"/>
    </source>
</evidence>
<comment type="caution">
    <text evidence="19">The sequence shown here is derived from an EMBL/GenBank/DDBJ whole genome shotgun (WGS) entry which is preliminary data.</text>
</comment>
<keyword evidence="20" id="KW-1185">Reference proteome</keyword>
<dbReference type="GO" id="GO:0004185">
    <property type="term" value="F:serine-type carboxypeptidase activity"/>
    <property type="evidence" value="ECO:0007669"/>
    <property type="project" value="UniProtKB-EC"/>
</dbReference>
<dbReference type="InterPro" id="IPR042269">
    <property type="entry name" value="Ser_carbopepase_S28_SKS"/>
</dbReference>
<dbReference type="FunFam" id="1.20.120.980:FF:000002">
    <property type="entry name" value="lysosomal Pro-X carboxypeptidase"/>
    <property type="match status" value="1"/>
</dbReference>
<dbReference type="EC" id="3.4.16.2" evidence="14"/>
<comment type="similarity">
    <text evidence="2">Belongs to the peptidase S28 family.</text>
</comment>
<evidence type="ECO:0000256" key="13">
    <source>
        <dbReference type="ARBA" id="ARBA00059701"/>
    </source>
</evidence>
<organism evidence="19 20">
    <name type="scientific">Microctonus hyperodae</name>
    <name type="common">Parasitoid wasp</name>
    <dbReference type="NCBI Taxonomy" id="165561"/>
    <lineage>
        <taxon>Eukaryota</taxon>
        <taxon>Metazoa</taxon>
        <taxon>Ecdysozoa</taxon>
        <taxon>Arthropoda</taxon>
        <taxon>Hexapoda</taxon>
        <taxon>Insecta</taxon>
        <taxon>Pterygota</taxon>
        <taxon>Neoptera</taxon>
        <taxon>Endopterygota</taxon>
        <taxon>Hymenoptera</taxon>
        <taxon>Apocrita</taxon>
        <taxon>Ichneumonoidea</taxon>
        <taxon>Braconidae</taxon>
        <taxon>Euphorinae</taxon>
        <taxon>Microctonus</taxon>
    </lineage>
</organism>
<evidence type="ECO:0000256" key="2">
    <source>
        <dbReference type="ARBA" id="ARBA00011079"/>
    </source>
</evidence>
<keyword evidence="4" id="KW-0121">Carboxypeptidase</keyword>
<dbReference type="InterPro" id="IPR029058">
    <property type="entry name" value="AB_hydrolase_fold"/>
</dbReference>
<keyword evidence="10" id="KW-0325">Glycoprotein</keyword>
<evidence type="ECO:0000256" key="18">
    <source>
        <dbReference type="SAM" id="Phobius"/>
    </source>
</evidence>
<feature type="transmembrane region" description="Helical" evidence="18">
    <location>
        <begin position="7"/>
        <end position="26"/>
    </location>
</feature>
<comment type="function">
    <text evidence="13">Cleaves C-terminal amino acids linked to proline in peptides such as angiotensin II, III and des-Arg9-bradykinin. This cleavage occurs at acidic pH, but enzymatic activity is retained with some substrates at neutral pH.</text>
</comment>
<reference evidence="19" key="1">
    <citation type="journal article" date="2023" name="bioRxiv">
        <title>Scaffold-level genome assemblies of two parasitoid biocontrol wasps reveal the parthenogenesis mechanism and an associated novel virus.</title>
        <authorList>
            <person name="Inwood S."/>
            <person name="Skelly J."/>
            <person name="Guhlin J."/>
            <person name="Harrop T."/>
            <person name="Goldson S."/>
            <person name="Dearden P."/>
        </authorList>
    </citation>
    <scope>NUCLEOTIDE SEQUENCE</scope>
    <source>
        <strain evidence="19">Lincoln</strain>
        <tissue evidence="19">Whole body</tissue>
    </source>
</reference>
<evidence type="ECO:0000256" key="1">
    <source>
        <dbReference type="ARBA" id="ARBA00004371"/>
    </source>
</evidence>
<comment type="catalytic activity">
    <reaction evidence="12">
        <text>Cleavage of a -Pro-|-Xaa bond to release a C-terminal amino acid.</text>
        <dbReference type="EC" id="3.4.16.2"/>
    </reaction>
</comment>
<evidence type="ECO:0000256" key="10">
    <source>
        <dbReference type="ARBA" id="ARBA00023180"/>
    </source>
</evidence>
<keyword evidence="11" id="KW-0458">Lysosome</keyword>
<accession>A0AA39F2T3</accession>
<gene>
    <name evidence="19" type="ORF">PV327_008271</name>
</gene>
<keyword evidence="6" id="KW-0732">Signal</keyword>
<evidence type="ECO:0000256" key="6">
    <source>
        <dbReference type="ARBA" id="ARBA00022729"/>
    </source>
</evidence>
<dbReference type="InterPro" id="IPR008758">
    <property type="entry name" value="Peptidase_S28"/>
</dbReference>
<dbReference type="SUPFAM" id="SSF53474">
    <property type="entry name" value="alpha/beta-Hydrolases"/>
    <property type="match status" value="1"/>
</dbReference>
<evidence type="ECO:0000313" key="19">
    <source>
        <dbReference type="EMBL" id="KAK0161866.1"/>
    </source>
</evidence>
<dbReference type="Gene3D" id="3.40.50.1820">
    <property type="entry name" value="alpha/beta hydrolase"/>
    <property type="match status" value="1"/>
</dbReference>
<dbReference type="GO" id="GO:0006508">
    <property type="term" value="P:proteolysis"/>
    <property type="evidence" value="ECO:0007669"/>
    <property type="project" value="UniProtKB-KW"/>
</dbReference>
<evidence type="ECO:0000256" key="7">
    <source>
        <dbReference type="ARBA" id="ARBA00022801"/>
    </source>
</evidence>
<keyword evidence="8" id="KW-0865">Zymogen</keyword>
<comment type="subcellular location">
    <subcellularLocation>
        <location evidence="1">Lysosome</location>
    </subcellularLocation>
</comment>
<sequence>MKIQRNLTSAIVILLFQWVIGIYSFGKFGEIALDQSQMSINSKTDYNYVIKKISVPVDHFSFSLNDTFEMRYLMNDSYAQGINPPIFFYTGNEGAIELFAKNTGFIWDNAPQFGALIIFAEHRYYGESLPYGNESYTNMKNLGYLTSQQALADYVDLIEYLKLHPKMKNSPVIAFGGSYGGMLSAWFRMKYPHIVQGAIAASAPILQFTDITDCHAFSRIVTTDFKMAHSKCPELIRKSWNAINNLTLHDADKKWLSSLWKLCKPLNNTSDVKQFKDWLSNVYINLAMVDYPYESNFLAPLPPYPIYEFCKYLSNDTKSDKELLLALNRAVHVYANYTGQTTCIETEDAAPDLGTSGWNYQACTEMVMPMCNDGINDMFEPQEWNFSEYASECQKLYNVRPNPNIICQTYGCSDLSTATNIIFSNGLLDPWSSGGVLQNLSSSAIAVIIPEGAHHLDLRGANRADPFSVIQARNFYRYTITKWIKQFSQLKRRVIANNTSARNLFV</sequence>
<reference evidence="19" key="2">
    <citation type="submission" date="2023-03" db="EMBL/GenBank/DDBJ databases">
        <authorList>
            <person name="Inwood S.N."/>
            <person name="Skelly J.G."/>
            <person name="Guhlin J."/>
            <person name="Harrop T.W.R."/>
            <person name="Goldson S.G."/>
            <person name="Dearden P.K."/>
        </authorList>
    </citation>
    <scope>NUCLEOTIDE SEQUENCE</scope>
    <source>
        <strain evidence="19">Lincoln</strain>
        <tissue evidence="19">Whole body</tissue>
    </source>
</reference>
<protein>
    <recommendedName>
        <fullName evidence="15">Lysosomal Pro-X carboxypeptidase</fullName>
        <ecNumber evidence="14">3.4.16.2</ecNumber>
    </recommendedName>
    <alternativeName>
        <fullName evidence="17">Proline carboxypeptidase</fullName>
    </alternativeName>
    <alternativeName>
        <fullName evidence="16">Prolylcarboxypeptidase</fullName>
    </alternativeName>
</protein>
<dbReference type="PANTHER" id="PTHR11010:SF38">
    <property type="entry name" value="LYSOSOMAL PRO-X CARBOXYPEPTIDASE"/>
    <property type="match status" value="1"/>
</dbReference>
<evidence type="ECO:0000256" key="17">
    <source>
        <dbReference type="ARBA" id="ARBA00076608"/>
    </source>
</evidence>
<dbReference type="GO" id="GO:0005764">
    <property type="term" value="C:lysosome"/>
    <property type="evidence" value="ECO:0007669"/>
    <property type="project" value="UniProtKB-SubCell"/>
</dbReference>
<dbReference type="AlphaFoldDB" id="A0AA39F2T3"/>